<dbReference type="PANTHER" id="PTHR42779">
    <property type="entry name" value="PROTEIN YNJB"/>
    <property type="match status" value="1"/>
</dbReference>
<dbReference type="AlphaFoldDB" id="A0A934I0D5"/>
<keyword evidence="2" id="KW-1185">Reference proteome</keyword>
<dbReference type="EMBL" id="JAEEGB010000026">
    <property type="protein sequence ID" value="MBI6874432.1"/>
    <property type="molecule type" value="Genomic_DNA"/>
</dbReference>
<dbReference type="Gene3D" id="3.40.190.10">
    <property type="entry name" value="Periplasmic binding protein-like II"/>
    <property type="match status" value="2"/>
</dbReference>
<sequence>MLLFIFIIFTVGCSKNAPQSSNTDKSNFDTVLKSAKGTTVNFYGWGGDERTNKWIDTKLAKYVKDNYDITLKRVPMDIDQILNKMLGEKQAGSKKGSIDLVWINGENFYTAKKNDLLYGPFVDYLPNYKKYVNTNSNDVKYDFGYEIKGYEAPYGKAQFVLINDSAVTSETPKNTKELMEFAKKYKGKVTYPAPPDFTGSAFVRNVVYDIVGYDKLMSAGNDKEKIREAVKPAMDYLKELKPYLWKEGKTYPANIAQLDNMFADNESVMTMSYNPNSVGGMIASGRFKATSRSFVFDKGTIGNTHFIAIPSNASNKDGALAVINAILSAEMQASKYDPANWGDLPVLDYEKLEKNEKDLFDKVPLGKGVIPQSELLKKRLPEMPADTIPIIEEIWQSEVLGSAPKK</sequence>
<dbReference type="NCBIfam" id="NF008633">
    <property type="entry name" value="PRK11622.1"/>
    <property type="match status" value="1"/>
</dbReference>
<dbReference type="Proteomes" id="UP000622687">
    <property type="component" value="Unassembled WGS sequence"/>
</dbReference>
<accession>A0A934I0D5</accession>
<dbReference type="PIRSF" id="PIRSF029172">
    <property type="entry name" value="UCP029172_ABC_sbc_YnjB"/>
    <property type="match status" value="1"/>
</dbReference>
<gene>
    <name evidence="1" type="ORF">I6U51_17300</name>
</gene>
<dbReference type="SUPFAM" id="SSF53850">
    <property type="entry name" value="Periplasmic binding protein-like II"/>
    <property type="match status" value="1"/>
</dbReference>
<reference evidence="1" key="1">
    <citation type="submission" date="2020-12" db="EMBL/GenBank/DDBJ databases">
        <title>Clostridium thailandense sp. nov., a novel acetogenic bacterium isolated from peat land soil in Thailand.</title>
        <authorList>
            <person name="Chaikitkaew S."/>
            <person name="Birkeland N.K."/>
        </authorList>
    </citation>
    <scope>NUCLEOTIDE SEQUENCE</scope>
    <source>
        <strain evidence="1">DSM 17425</strain>
    </source>
</reference>
<dbReference type="InterPro" id="IPR006059">
    <property type="entry name" value="SBP"/>
</dbReference>
<evidence type="ECO:0000313" key="2">
    <source>
        <dbReference type="Proteomes" id="UP000622687"/>
    </source>
</evidence>
<proteinExistence type="predicted"/>
<dbReference type="PANTHER" id="PTHR42779:SF1">
    <property type="entry name" value="PROTEIN YNJB"/>
    <property type="match status" value="1"/>
</dbReference>
<comment type="caution">
    <text evidence="1">The sequence shown here is derived from an EMBL/GenBank/DDBJ whole genome shotgun (WGS) entry which is preliminary data.</text>
</comment>
<dbReference type="Pfam" id="PF13416">
    <property type="entry name" value="SBP_bac_8"/>
    <property type="match status" value="1"/>
</dbReference>
<name>A0A934I0D5_9CLOT</name>
<dbReference type="InterPro" id="IPR027020">
    <property type="entry name" value="YnjB"/>
</dbReference>
<evidence type="ECO:0000313" key="1">
    <source>
        <dbReference type="EMBL" id="MBI6874432.1"/>
    </source>
</evidence>
<organism evidence="1 2">
    <name type="scientific">Clostridium aciditolerans</name>
    <dbReference type="NCBI Taxonomy" id="339861"/>
    <lineage>
        <taxon>Bacteria</taxon>
        <taxon>Bacillati</taxon>
        <taxon>Bacillota</taxon>
        <taxon>Clostridia</taxon>
        <taxon>Eubacteriales</taxon>
        <taxon>Clostridiaceae</taxon>
        <taxon>Clostridium</taxon>
    </lineage>
</organism>
<protein>
    <submittedName>
        <fullName evidence="1">ABC transporter substrate-binding protein</fullName>
    </submittedName>
</protein>